<gene>
    <name evidence="2" type="ORF">M972_11777</name>
</gene>
<evidence type="ECO:0000313" key="2">
    <source>
        <dbReference type="EMBL" id="PFH02015.1"/>
    </source>
</evidence>
<dbReference type="EMBL" id="PDBW01000001">
    <property type="protein sequence ID" value="PFH02015.1"/>
    <property type="molecule type" value="Genomic_DNA"/>
</dbReference>
<dbReference type="Proteomes" id="UP000223596">
    <property type="component" value="Unassembled WGS sequence"/>
</dbReference>
<dbReference type="AlphaFoldDB" id="A0AB36TEP4"/>
<reference evidence="2 3" key="1">
    <citation type="submission" date="2017-09" db="EMBL/GenBank/DDBJ databases">
        <title>Evaluation of Pacific Biosciences Sequencing Technology to Finishing C. thermocellum Genome Sequences.</title>
        <authorList>
            <person name="Brown S."/>
        </authorList>
    </citation>
    <scope>NUCLEOTIDE SEQUENCE [LARGE SCALE GENOMIC DNA]</scope>
    <source>
        <strain evidence="2 3">AD2</strain>
    </source>
</reference>
<dbReference type="GeneID" id="35805444"/>
<dbReference type="CDD" id="cd16936">
    <property type="entry name" value="HATPase_RsbW-like"/>
    <property type="match status" value="1"/>
</dbReference>
<dbReference type="SUPFAM" id="SSF55874">
    <property type="entry name" value="ATPase domain of HSP90 chaperone/DNA topoisomerase II/histidine kinase"/>
    <property type="match status" value="1"/>
</dbReference>
<comment type="caution">
    <text evidence="2">The sequence shown here is derived from an EMBL/GenBank/DDBJ whole genome shotgun (WGS) entry which is preliminary data.</text>
</comment>
<name>A0AB36TEP4_ACETH</name>
<dbReference type="RefSeq" id="WP_003511753.1">
    <property type="nucleotide sequence ID" value="NZ_CP013828.1"/>
</dbReference>
<accession>A0AB36TEP4</accession>
<organism evidence="2 3">
    <name type="scientific">Acetivibrio thermocellus AD2</name>
    <dbReference type="NCBI Taxonomy" id="1138384"/>
    <lineage>
        <taxon>Bacteria</taxon>
        <taxon>Bacillati</taxon>
        <taxon>Bacillota</taxon>
        <taxon>Clostridia</taxon>
        <taxon>Eubacteriales</taxon>
        <taxon>Oscillospiraceae</taxon>
        <taxon>Acetivibrio</taxon>
    </lineage>
</organism>
<dbReference type="Gene3D" id="3.30.565.10">
    <property type="entry name" value="Histidine kinase-like ATPase, C-terminal domain"/>
    <property type="match status" value="1"/>
</dbReference>
<evidence type="ECO:0000259" key="1">
    <source>
        <dbReference type="Pfam" id="PF13581"/>
    </source>
</evidence>
<protein>
    <submittedName>
        <fullName evidence="2">Stage II sporulation protein AB (Anti-sigma F factor)</fullName>
    </submittedName>
</protein>
<dbReference type="InterPro" id="IPR036890">
    <property type="entry name" value="HATPase_C_sf"/>
</dbReference>
<feature type="domain" description="Histidine kinase/HSP90-like ATPase" evidence="1">
    <location>
        <begin position="13"/>
        <end position="137"/>
    </location>
</feature>
<sequence length="140" mass="15747">MQILSCKLNAHIPFDKDSIEKFLSSCEEVINNMTSDEKTVFKLKSATHELLINSLEHGYKKSAGNVSFLIEKHEHTIHLEVSDEGVGFDTSSLNLEKDYTSLNSIKSRGWGLFILKKLCDDVQIISEPLKGTKVTVSINY</sequence>
<dbReference type="InterPro" id="IPR003594">
    <property type="entry name" value="HATPase_dom"/>
</dbReference>
<proteinExistence type="predicted"/>
<dbReference type="Pfam" id="PF13581">
    <property type="entry name" value="HATPase_c_2"/>
    <property type="match status" value="1"/>
</dbReference>
<evidence type="ECO:0000313" key="3">
    <source>
        <dbReference type="Proteomes" id="UP000223596"/>
    </source>
</evidence>